<accession>A0A0C9YH81</accession>
<feature type="compositionally biased region" description="Pro residues" evidence="1">
    <location>
        <begin position="59"/>
        <end position="72"/>
    </location>
</feature>
<keyword evidence="3" id="KW-1185">Reference proteome</keyword>
<organism evidence="2 3">
    <name type="scientific">Pisolithus microcarpus 441</name>
    <dbReference type="NCBI Taxonomy" id="765257"/>
    <lineage>
        <taxon>Eukaryota</taxon>
        <taxon>Fungi</taxon>
        <taxon>Dikarya</taxon>
        <taxon>Basidiomycota</taxon>
        <taxon>Agaricomycotina</taxon>
        <taxon>Agaricomycetes</taxon>
        <taxon>Agaricomycetidae</taxon>
        <taxon>Boletales</taxon>
        <taxon>Sclerodermatineae</taxon>
        <taxon>Pisolithaceae</taxon>
        <taxon>Pisolithus</taxon>
    </lineage>
</organism>
<dbReference type="OrthoDB" id="2682973at2759"/>
<dbReference type="HOGENOM" id="CLU_1156795_0_0_1"/>
<dbReference type="Proteomes" id="UP000054018">
    <property type="component" value="Unassembled WGS sequence"/>
</dbReference>
<feature type="region of interest" description="Disordered" evidence="1">
    <location>
        <begin position="54"/>
        <end position="79"/>
    </location>
</feature>
<protein>
    <submittedName>
        <fullName evidence="2">Uncharacterized protein</fullName>
    </submittedName>
</protein>
<dbReference type="EMBL" id="KN833870">
    <property type="protein sequence ID" value="KIK15961.1"/>
    <property type="molecule type" value="Genomic_DNA"/>
</dbReference>
<reference evidence="3" key="2">
    <citation type="submission" date="2015-01" db="EMBL/GenBank/DDBJ databases">
        <title>Evolutionary Origins and Diversification of the Mycorrhizal Mutualists.</title>
        <authorList>
            <consortium name="DOE Joint Genome Institute"/>
            <consortium name="Mycorrhizal Genomics Consortium"/>
            <person name="Kohler A."/>
            <person name="Kuo A."/>
            <person name="Nagy L.G."/>
            <person name="Floudas D."/>
            <person name="Copeland A."/>
            <person name="Barry K.W."/>
            <person name="Cichocki N."/>
            <person name="Veneault-Fourrey C."/>
            <person name="LaButti K."/>
            <person name="Lindquist E.A."/>
            <person name="Lipzen A."/>
            <person name="Lundell T."/>
            <person name="Morin E."/>
            <person name="Murat C."/>
            <person name="Riley R."/>
            <person name="Ohm R."/>
            <person name="Sun H."/>
            <person name="Tunlid A."/>
            <person name="Henrissat B."/>
            <person name="Grigoriev I.V."/>
            <person name="Hibbett D.S."/>
            <person name="Martin F."/>
        </authorList>
    </citation>
    <scope>NUCLEOTIDE SEQUENCE [LARGE SCALE GENOMIC DNA]</scope>
    <source>
        <strain evidence="3">441</strain>
    </source>
</reference>
<evidence type="ECO:0000313" key="3">
    <source>
        <dbReference type="Proteomes" id="UP000054018"/>
    </source>
</evidence>
<reference evidence="2 3" key="1">
    <citation type="submission" date="2014-04" db="EMBL/GenBank/DDBJ databases">
        <authorList>
            <consortium name="DOE Joint Genome Institute"/>
            <person name="Kuo A."/>
            <person name="Kohler A."/>
            <person name="Costa M.D."/>
            <person name="Nagy L.G."/>
            <person name="Floudas D."/>
            <person name="Copeland A."/>
            <person name="Barry K.W."/>
            <person name="Cichocki N."/>
            <person name="Veneault-Fourrey C."/>
            <person name="LaButti K."/>
            <person name="Lindquist E.A."/>
            <person name="Lipzen A."/>
            <person name="Lundell T."/>
            <person name="Morin E."/>
            <person name="Murat C."/>
            <person name="Sun H."/>
            <person name="Tunlid A."/>
            <person name="Henrissat B."/>
            <person name="Grigoriev I.V."/>
            <person name="Hibbett D.S."/>
            <person name="Martin F."/>
            <person name="Nordberg H.P."/>
            <person name="Cantor M.N."/>
            <person name="Hua S.X."/>
        </authorList>
    </citation>
    <scope>NUCLEOTIDE SEQUENCE [LARGE SCALE GENOMIC DNA]</scope>
    <source>
        <strain evidence="2 3">441</strain>
    </source>
</reference>
<evidence type="ECO:0000256" key="1">
    <source>
        <dbReference type="SAM" id="MobiDB-lite"/>
    </source>
</evidence>
<name>A0A0C9YH81_9AGAM</name>
<dbReference type="AlphaFoldDB" id="A0A0C9YH81"/>
<proteinExistence type="predicted"/>
<gene>
    <name evidence="2" type="ORF">PISMIDRAFT_16113</name>
</gene>
<evidence type="ECO:0000313" key="2">
    <source>
        <dbReference type="EMBL" id="KIK15961.1"/>
    </source>
</evidence>
<dbReference type="STRING" id="765257.A0A0C9YH81"/>
<sequence length="240" mass="26087">MTEEEARTVYVALGRLESTVVAVSLRKKLAPLLSIQSGSEEIAEFDSCIPCQMLTTAHPPSPDDNPPHPDPSACPRNGRALHLDGQWRASGVFARTSNVTSHSLISALASIHYGSLLESPASWIQSVKDNLSKSEESFDGNDLASIVSRCQALRDKEVSGQFLQMLVSIQLSFLCQELINADPGPEKSSILKFYHSHIEHLKHPPAVRTLQEWLAAGAKFMRITAGGTIYSLLILSGLGL</sequence>